<feature type="transmembrane region" description="Helical" evidence="3">
    <location>
        <begin position="100"/>
        <end position="117"/>
    </location>
</feature>
<feature type="transmembrane region" description="Helical" evidence="3">
    <location>
        <begin position="69"/>
        <end position="94"/>
    </location>
</feature>
<keyword evidence="3" id="KW-0812">Transmembrane</keyword>
<dbReference type="PANTHER" id="PTHR43156:SF2">
    <property type="entry name" value="STAGE II SPORULATION PROTEIN E"/>
    <property type="match status" value="1"/>
</dbReference>
<dbReference type="InterPro" id="IPR001932">
    <property type="entry name" value="PPM-type_phosphatase-like_dom"/>
</dbReference>
<feature type="transmembrane region" description="Helical" evidence="3">
    <location>
        <begin position="39"/>
        <end position="62"/>
    </location>
</feature>
<evidence type="ECO:0000259" key="4">
    <source>
        <dbReference type="SMART" id="SM00331"/>
    </source>
</evidence>
<feature type="region of interest" description="Disordered" evidence="2">
    <location>
        <begin position="1"/>
        <end position="25"/>
    </location>
</feature>
<feature type="transmembrane region" description="Helical" evidence="3">
    <location>
        <begin position="279"/>
        <end position="297"/>
    </location>
</feature>
<feature type="transmembrane region" description="Helical" evidence="3">
    <location>
        <begin position="240"/>
        <end position="259"/>
    </location>
</feature>
<dbReference type="PANTHER" id="PTHR43156">
    <property type="entry name" value="STAGE II SPORULATION PROTEIN E-RELATED"/>
    <property type="match status" value="1"/>
</dbReference>
<sequence>MGIHFKGSGSAGSAAAGGVRTAPGRAKKRGGLARFLKDYSYLLSQLAVFGVSVLVSSASILGELSPFGIALAAAMPTTHLLWCVTGVVSGYVFLNAIDVGLLYTAAVLITVAFRWVLAHREEASARWPGVISAGFGVVLSRLALSGAMGLTGLNLAVIASEGMLAMGMCYFFTITIEAFQKQKSIRSFSNLQLASLLICLSVGLISLSAVQVLGLSLGRVTAAVLTITAAYLGKEAYGSVTGVLTALAVSLAAPEMLLFMGAYPLGGLVSGLFSRQSKVLGSVAYGVCCTMMATLLPQQSVAPAFIIEWFLGCALFLLIPSKLLGALPLGQGADSMVKSERVKKIVGYKLRATAGGLETISHKIQTLYKRLDELQTTDPSCVYHAAADQVCKNCGLCPYCWDQNYSETSDCLGKGVQQLQATGRLNGTDLPLYFAKRCIRLGSLVDAMTDQFAQYQNNQAVVRKLSYVKGGVIGQMESLSKLLYNVSEQVDALEDVDMQSSKQIYQLLMDMGFAPLDVLCTTSEVKGAKIELKLDCDITEKQRAYIGSELSEYCDRNFDSGVCRQDGEATLLCYSELPPMVLKKGSCQIAAGRGHCGDSFEVFGGEDGYSYCILSDGMGTGDFAAIDSTMTCNVVSTVLKAGFDVDGSIDLINSALAVKTGDETISTIDLLRFDCFTGDCLLVKGGSPNTYVLRGGKVLRLGKPSLPIGILQSVTLDKSQVRLRVGDVLLMVSDGAVGEDETFISRQLALLRDKEPQEIATAICELARHSIGSKDDITAICFKVEKGA</sequence>
<reference evidence="5" key="1">
    <citation type="submission" date="2015-09" db="EMBL/GenBank/DDBJ databases">
        <authorList>
            <consortium name="Pathogen Informatics"/>
        </authorList>
    </citation>
    <scope>NUCLEOTIDE SEQUENCE</scope>
    <source>
        <strain evidence="5">2789STDY5834896</strain>
    </source>
</reference>
<dbReference type="AlphaFoldDB" id="A0A1C6IFH3"/>
<evidence type="ECO:0000313" key="5">
    <source>
        <dbReference type="EMBL" id="SCJ68726.1"/>
    </source>
</evidence>
<feature type="transmembrane region" description="Helical" evidence="3">
    <location>
        <begin position="156"/>
        <end position="179"/>
    </location>
</feature>
<dbReference type="SMART" id="SM00331">
    <property type="entry name" value="PP2C_SIG"/>
    <property type="match status" value="1"/>
</dbReference>
<dbReference type="EC" id="3.1.3.16" evidence="5"/>
<dbReference type="Gene3D" id="3.60.40.10">
    <property type="entry name" value="PPM-type phosphatase domain"/>
    <property type="match status" value="1"/>
</dbReference>
<dbReference type="InterPro" id="IPR045768">
    <property type="entry name" value="SpoIIE_N"/>
</dbReference>
<dbReference type="InterPro" id="IPR036457">
    <property type="entry name" value="PPM-type-like_dom_sf"/>
</dbReference>
<name>A0A1C6IFH3_9FIRM</name>
<evidence type="ECO:0000256" key="1">
    <source>
        <dbReference type="ARBA" id="ARBA00022801"/>
    </source>
</evidence>
<dbReference type="Pfam" id="PF07228">
    <property type="entry name" value="SpoIIE"/>
    <property type="match status" value="1"/>
</dbReference>
<feature type="transmembrane region" description="Helical" evidence="3">
    <location>
        <begin position="191"/>
        <end position="210"/>
    </location>
</feature>
<keyword evidence="1 5" id="KW-0378">Hydrolase</keyword>
<accession>A0A1C6IFH3</accession>
<gene>
    <name evidence="5" type="primary">spoIIE</name>
    <name evidence="5" type="ORF">SAMEA3545359_01431</name>
</gene>
<proteinExistence type="predicted"/>
<dbReference type="InterPro" id="IPR052016">
    <property type="entry name" value="Bact_Sigma-Reg"/>
</dbReference>
<dbReference type="EMBL" id="FMHG01000001">
    <property type="protein sequence ID" value="SCJ68726.1"/>
    <property type="molecule type" value="Genomic_DNA"/>
</dbReference>
<feature type="domain" description="PPM-type phosphatase" evidence="4">
    <location>
        <begin position="582"/>
        <end position="784"/>
    </location>
</feature>
<feature type="compositionally biased region" description="Low complexity" evidence="2">
    <location>
        <begin position="7"/>
        <end position="18"/>
    </location>
</feature>
<dbReference type="SUPFAM" id="SSF81606">
    <property type="entry name" value="PP2C-like"/>
    <property type="match status" value="1"/>
</dbReference>
<feature type="transmembrane region" description="Helical" evidence="3">
    <location>
        <begin position="129"/>
        <end position="150"/>
    </location>
</feature>
<dbReference type="GO" id="GO:0004722">
    <property type="term" value="F:protein serine/threonine phosphatase activity"/>
    <property type="evidence" value="ECO:0007669"/>
    <property type="project" value="UniProtKB-EC"/>
</dbReference>
<keyword evidence="3" id="KW-0472">Membrane</keyword>
<evidence type="ECO:0000256" key="2">
    <source>
        <dbReference type="SAM" id="MobiDB-lite"/>
    </source>
</evidence>
<dbReference type="Pfam" id="PF19732">
    <property type="entry name" value="SpoIIE_N"/>
    <property type="match status" value="1"/>
</dbReference>
<feature type="transmembrane region" description="Helical" evidence="3">
    <location>
        <begin position="309"/>
        <end position="329"/>
    </location>
</feature>
<evidence type="ECO:0000256" key="3">
    <source>
        <dbReference type="SAM" id="Phobius"/>
    </source>
</evidence>
<keyword evidence="3" id="KW-1133">Transmembrane helix</keyword>
<protein>
    <submittedName>
        <fullName evidence="5">Stage II sporulation protein E</fullName>
        <ecNumber evidence="5">3.1.3.16</ecNumber>
    </submittedName>
</protein>
<organism evidence="5">
    <name type="scientific">uncultured Anaerotruncus sp</name>
    <dbReference type="NCBI Taxonomy" id="905011"/>
    <lineage>
        <taxon>Bacteria</taxon>
        <taxon>Bacillati</taxon>
        <taxon>Bacillota</taxon>
        <taxon>Clostridia</taxon>
        <taxon>Eubacteriales</taxon>
        <taxon>Oscillospiraceae</taxon>
        <taxon>Anaerotruncus</taxon>
        <taxon>environmental samples</taxon>
    </lineage>
</organism>